<organism evidence="1 2">
    <name type="scientific">Mucuna pruriens</name>
    <name type="common">Velvet bean</name>
    <name type="synonym">Dolichos pruriens</name>
    <dbReference type="NCBI Taxonomy" id="157652"/>
    <lineage>
        <taxon>Eukaryota</taxon>
        <taxon>Viridiplantae</taxon>
        <taxon>Streptophyta</taxon>
        <taxon>Embryophyta</taxon>
        <taxon>Tracheophyta</taxon>
        <taxon>Spermatophyta</taxon>
        <taxon>Magnoliopsida</taxon>
        <taxon>eudicotyledons</taxon>
        <taxon>Gunneridae</taxon>
        <taxon>Pentapetalae</taxon>
        <taxon>rosids</taxon>
        <taxon>fabids</taxon>
        <taxon>Fabales</taxon>
        <taxon>Fabaceae</taxon>
        <taxon>Papilionoideae</taxon>
        <taxon>50 kb inversion clade</taxon>
        <taxon>NPAAA clade</taxon>
        <taxon>indigoferoid/millettioid clade</taxon>
        <taxon>Phaseoleae</taxon>
        <taxon>Mucuna</taxon>
    </lineage>
</organism>
<evidence type="ECO:0000313" key="2">
    <source>
        <dbReference type="Proteomes" id="UP000257109"/>
    </source>
</evidence>
<dbReference type="OrthoDB" id="1937198at2759"/>
<evidence type="ECO:0000313" key="1">
    <source>
        <dbReference type="EMBL" id="RDY08574.1"/>
    </source>
</evidence>
<dbReference type="AlphaFoldDB" id="A0A371I0U4"/>
<gene>
    <name evidence="1" type="ORF">CR513_07191</name>
</gene>
<dbReference type="STRING" id="157652.A0A371I0U4"/>
<reference evidence="1" key="1">
    <citation type="submission" date="2018-05" db="EMBL/GenBank/DDBJ databases">
        <title>Draft genome of Mucuna pruriens seed.</title>
        <authorList>
            <person name="Nnadi N.E."/>
            <person name="Vos R."/>
            <person name="Hasami M.H."/>
            <person name="Devisetty U.K."/>
            <person name="Aguiy J.C."/>
        </authorList>
    </citation>
    <scope>NUCLEOTIDE SEQUENCE [LARGE SCALE GENOMIC DNA]</scope>
    <source>
        <strain evidence="1">JCA_2017</strain>
    </source>
</reference>
<keyword evidence="2" id="KW-1185">Reference proteome</keyword>
<dbReference type="Proteomes" id="UP000257109">
    <property type="component" value="Unassembled WGS sequence"/>
</dbReference>
<protein>
    <submittedName>
        <fullName evidence="1">Uncharacterized protein</fullName>
    </submittedName>
</protein>
<sequence length="138" mass="15978">MVSKVFAIGSLPLQIIETLIVMIPKVDTPCEFKELKPNSFCNTAYKNYYEGQFFAQKRNSNNVIVLQEIVCNHISKRKDEDVTSKIDLEKAYDVDRVFFKYSLFDFSLPHPTVKLIMHYVMSYSLSIIWNGGGLSNFY</sequence>
<comment type="caution">
    <text evidence="1">The sequence shown here is derived from an EMBL/GenBank/DDBJ whole genome shotgun (WGS) entry which is preliminary data.</text>
</comment>
<dbReference type="EMBL" id="QJKJ01001250">
    <property type="protein sequence ID" value="RDY08574.1"/>
    <property type="molecule type" value="Genomic_DNA"/>
</dbReference>
<proteinExistence type="predicted"/>
<name>A0A371I0U4_MUCPR</name>
<accession>A0A371I0U4</accession>
<feature type="non-terminal residue" evidence="1">
    <location>
        <position position="1"/>
    </location>
</feature>